<gene>
    <name evidence="1" type="ORF">C1O12_16765</name>
</gene>
<dbReference type="EMBL" id="PNXT01000001">
    <property type="protein sequence ID" value="PTX89937.1"/>
    <property type="molecule type" value="Genomic_DNA"/>
</dbReference>
<dbReference type="RefSeq" id="WP_022649375.1">
    <property type="nucleotide sequence ID" value="NZ_AP025764.1"/>
</dbReference>
<accession>A0A431SGA0</accession>
<proteinExistence type="predicted"/>
<sequence length="150" mass="16807">MATIPTSIHPLFTVSFNHKTDFTELADNCERFSEALVECHDPVQKMALCGRLCACLALLQPTLMEPVPEFLKESLTVDEIPLHVPAFEVEADQVGHYCQVLTQLIVSGSLTVEAERVISDLLYELVGYYAETLKAPRWLRTKEGSIELLD</sequence>
<organism evidence="1 2">
    <name type="scientific">Enterobacter hormaechei</name>
    <dbReference type="NCBI Taxonomy" id="158836"/>
    <lineage>
        <taxon>Bacteria</taxon>
        <taxon>Pseudomonadati</taxon>
        <taxon>Pseudomonadota</taxon>
        <taxon>Gammaproteobacteria</taxon>
        <taxon>Enterobacterales</taxon>
        <taxon>Enterobacteriaceae</taxon>
        <taxon>Enterobacter</taxon>
        <taxon>Enterobacter cloacae complex</taxon>
    </lineage>
</organism>
<protein>
    <submittedName>
        <fullName evidence="1">Uncharacterized protein</fullName>
    </submittedName>
</protein>
<reference evidence="1 2" key="1">
    <citation type="submission" date="2018-01" db="EMBL/GenBank/DDBJ databases">
        <title>Geographic spread and resistance mechanisms of dominant carbapenem-resistant Enterobacter cloacae complex clones ST171 and ST78.</title>
        <authorList>
            <person name="Gomez-Simmonds A."/>
            <person name="Annavajhala M.K."/>
            <person name="Wang Z."/>
            <person name="Macesic N."/>
            <person name="Hu Y."/>
            <person name="Giddins M.J."/>
            <person name="O'Malley A."/>
            <person name="Toussaint N.C."/>
            <person name="Whittier S."/>
            <person name="Torres V.J."/>
            <person name="Uhlemann A.-C."/>
        </authorList>
    </citation>
    <scope>NUCLEOTIDE SEQUENCE [LARGE SCALE GENOMIC DNA]</scope>
    <source>
        <strain evidence="1 2">78</strain>
    </source>
</reference>
<evidence type="ECO:0000313" key="2">
    <source>
        <dbReference type="Proteomes" id="UP000244004"/>
    </source>
</evidence>
<evidence type="ECO:0000313" key="1">
    <source>
        <dbReference type="EMBL" id="PTX89937.1"/>
    </source>
</evidence>
<dbReference type="GeneID" id="99707427"/>
<dbReference type="Proteomes" id="UP000244004">
    <property type="component" value="Unassembled WGS sequence"/>
</dbReference>
<comment type="caution">
    <text evidence="1">The sequence shown here is derived from an EMBL/GenBank/DDBJ whole genome shotgun (WGS) entry which is preliminary data.</text>
</comment>
<name>A0A431SGA0_9ENTR</name>
<dbReference type="AlphaFoldDB" id="A0A431SGA0"/>